<reference evidence="1 2" key="1">
    <citation type="submission" date="2019-09" db="EMBL/GenBank/DDBJ databases">
        <title>YIM 48816 draft genome.</title>
        <authorList>
            <person name="Jiang L."/>
        </authorList>
    </citation>
    <scope>NUCLEOTIDE SEQUENCE [LARGE SCALE GENOMIC DNA]</scope>
    <source>
        <strain evidence="1 2">YIM 48816</strain>
    </source>
</reference>
<gene>
    <name evidence="1" type="ORF">F6X53_01080</name>
</gene>
<accession>A0A6L3T471</accession>
<keyword evidence="2" id="KW-1185">Reference proteome</keyword>
<dbReference type="OrthoDB" id="8004268at2"/>
<sequence>MQRRNSKLVSFIAAIFSGEHKKPSSSRRNFLRSLLSSLPTLSLIGGSVALTGSSTSAAEPVTNELLDSYDAWLEHERRQLQWERYRSQPVYRLPHPFSDGRGATFDQVPLANGGAQFHATNSQQASARAALVLSAVGCEWRGKSL</sequence>
<protein>
    <submittedName>
        <fullName evidence="1">Uncharacterized protein</fullName>
    </submittedName>
</protein>
<dbReference type="EMBL" id="VZZK01000001">
    <property type="protein sequence ID" value="KAB1081724.1"/>
    <property type="molecule type" value="Genomic_DNA"/>
</dbReference>
<evidence type="ECO:0000313" key="1">
    <source>
        <dbReference type="EMBL" id="KAB1081724.1"/>
    </source>
</evidence>
<dbReference type="Proteomes" id="UP000474159">
    <property type="component" value="Unassembled WGS sequence"/>
</dbReference>
<proteinExistence type="predicted"/>
<dbReference type="RefSeq" id="WP_150996314.1">
    <property type="nucleotide sequence ID" value="NZ_BPQY01000604.1"/>
</dbReference>
<dbReference type="AlphaFoldDB" id="A0A6L3T471"/>
<organism evidence="1 2">
    <name type="scientific">Methylobacterium soli</name>
    <dbReference type="NCBI Taxonomy" id="553447"/>
    <lineage>
        <taxon>Bacteria</taxon>
        <taxon>Pseudomonadati</taxon>
        <taxon>Pseudomonadota</taxon>
        <taxon>Alphaproteobacteria</taxon>
        <taxon>Hyphomicrobiales</taxon>
        <taxon>Methylobacteriaceae</taxon>
        <taxon>Methylobacterium</taxon>
    </lineage>
</organism>
<comment type="caution">
    <text evidence="1">The sequence shown here is derived from an EMBL/GenBank/DDBJ whole genome shotgun (WGS) entry which is preliminary data.</text>
</comment>
<evidence type="ECO:0000313" key="2">
    <source>
        <dbReference type="Proteomes" id="UP000474159"/>
    </source>
</evidence>
<name>A0A6L3T471_9HYPH</name>